<dbReference type="AlphaFoldDB" id="A0A8C4UYR7"/>
<keyword evidence="3" id="KW-1185">Reference proteome</keyword>
<name>A0A8C4UYR7_FALTI</name>
<reference evidence="2" key="2">
    <citation type="submission" date="2025-09" db="UniProtKB">
        <authorList>
            <consortium name="Ensembl"/>
        </authorList>
    </citation>
    <scope>IDENTIFICATION</scope>
</reference>
<evidence type="ECO:0000313" key="3">
    <source>
        <dbReference type="Proteomes" id="UP000694562"/>
    </source>
</evidence>
<feature type="compositionally biased region" description="Polar residues" evidence="1">
    <location>
        <begin position="88"/>
        <end position="100"/>
    </location>
</feature>
<feature type="region of interest" description="Disordered" evidence="1">
    <location>
        <begin position="88"/>
        <end position="112"/>
    </location>
</feature>
<dbReference type="Proteomes" id="UP000694562">
    <property type="component" value="Unplaced"/>
</dbReference>
<organism evidence="2 3">
    <name type="scientific">Falco tinnunculus</name>
    <name type="common">Common kestrel</name>
    <dbReference type="NCBI Taxonomy" id="100819"/>
    <lineage>
        <taxon>Eukaryota</taxon>
        <taxon>Metazoa</taxon>
        <taxon>Chordata</taxon>
        <taxon>Craniata</taxon>
        <taxon>Vertebrata</taxon>
        <taxon>Euteleostomi</taxon>
        <taxon>Archelosauria</taxon>
        <taxon>Archosauria</taxon>
        <taxon>Dinosauria</taxon>
        <taxon>Saurischia</taxon>
        <taxon>Theropoda</taxon>
        <taxon>Coelurosauria</taxon>
        <taxon>Aves</taxon>
        <taxon>Neognathae</taxon>
        <taxon>Neoaves</taxon>
        <taxon>Telluraves</taxon>
        <taxon>Australaves</taxon>
        <taxon>Falconiformes</taxon>
        <taxon>Falconidae</taxon>
        <taxon>Falco</taxon>
    </lineage>
</organism>
<evidence type="ECO:0000256" key="1">
    <source>
        <dbReference type="SAM" id="MobiDB-lite"/>
    </source>
</evidence>
<evidence type="ECO:0000313" key="2">
    <source>
        <dbReference type="Ensembl" id="ENSFTIP00000020029.1"/>
    </source>
</evidence>
<dbReference type="OMA" id="LPICLHH"/>
<protein>
    <submittedName>
        <fullName evidence="2">Uncharacterized protein</fullName>
    </submittedName>
</protein>
<proteinExistence type="predicted"/>
<accession>A0A8C4UYR7</accession>
<dbReference type="Ensembl" id="ENSFTIT00000020862.1">
    <property type="protein sequence ID" value="ENSFTIP00000020029.1"/>
    <property type="gene ID" value="ENSFTIG00000013095.1"/>
</dbReference>
<sequence>MGLRRIFSRKPNTNPIICPTFPPTIPNCRTYPNSPYLPSRIGLKQPLRNYIKLRSRKLYTSKPTSNTPPHQTQMVLPICLHHPMLNPQQTRQSTSTSCLCTNPIPKPLPPQI</sequence>
<reference evidence="2" key="1">
    <citation type="submission" date="2025-08" db="UniProtKB">
        <authorList>
            <consortium name="Ensembl"/>
        </authorList>
    </citation>
    <scope>IDENTIFICATION</scope>
</reference>